<name>A0A378JEJ3_9GAMM</name>
<accession>A0A378JEJ3</accession>
<sequence>MDNMKFESNKFLLVLQENTMSSVGKKFENK</sequence>
<dbReference type="Proteomes" id="UP000254476">
    <property type="component" value="Unassembled WGS sequence"/>
</dbReference>
<dbReference type="AlphaFoldDB" id="A0A378JEJ3"/>
<proteinExistence type="predicted"/>
<protein>
    <submittedName>
        <fullName evidence="1">Uncharacterized protein</fullName>
    </submittedName>
</protein>
<evidence type="ECO:0000313" key="2">
    <source>
        <dbReference type="Proteomes" id="UP000254476"/>
    </source>
</evidence>
<organism evidence="1 2">
    <name type="scientific">Legionella gratiana</name>
    <dbReference type="NCBI Taxonomy" id="45066"/>
    <lineage>
        <taxon>Bacteria</taxon>
        <taxon>Pseudomonadati</taxon>
        <taxon>Pseudomonadota</taxon>
        <taxon>Gammaproteobacteria</taxon>
        <taxon>Legionellales</taxon>
        <taxon>Legionellaceae</taxon>
        <taxon>Legionella</taxon>
    </lineage>
</organism>
<gene>
    <name evidence="1" type="ORF">NCTC12388_03023</name>
</gene>
<reference evidence="1 2" key="1">
    <citation type="submission" date="2018-06" db="EMBL/GenBank/DDBJ databases">
        <authorList>
            <consortium name="Pathogen Informatics"/>
            <person name="Doyle S."/>
        </authorList>
    </citation>
    <scope>NUCLEOTIDE SEQUENCE [LARGE SCALE GENOMIC DNA]</scope>
    <source>
        <strain evidence="1 2">NCTC12388</strain>
    </source>
</reference>
<evidence type="ECO:0000313" key="1">
    <source>
        <dbReference type="EMBL" id="STX46263.1"/>
    </source>
</evidence>
<dbReference type="EMBL" id="UGOB01000001">
    <property type="protein sequence ID" value="STX46263.1"/>
    <property type="molecule type" value="Genomic_DNA"/>
</dbReference>